<reference evidence="2" key="1">
    <citation type="submission" date="2020-07" db="EMBL/GenBank/DDBJ databases">
        <title>Clarias magur genome sequencing, assembly and annotation.</title>
        <authorList>
            <person name="Kushwaha B."/>
            <person name="Kumar R."/>
            <person name="Das P."/>
            <person name="Joshi C.G."/>
            <person name="Kumar D."/>
            <person name="Nagpure N.S."/>
            <person name="Pandey M."/>
            <person name="Agarwal S."/>
            <person name="Srivastava S."/>
            <person name="Singh M."/>
            <person name="Sahoo L."/>
            <person name="Jayasankar P."/>
            <person name="Meher P.K."/>
            <person name="Koringa P.G."/>
            <person name="Iquebal M.A."/>
            <person name="Das S.P."/>
            <person name="Bit A."/>
            <person name="Patnaik S."/>
            <person name="Patel N."/>
            <person name="Shah T.M."/>
            <person name="Hinsu A."/>
            <person name="Jena J.K."/>
        </authorList>
    </citation>
    <scope>NUCLEOTIDE SEQUENCE</scope>
    <source>
        <strain evidence="2">CIFAMagur01</strain>
        <tissue evidence="2">Testis</tissue>
    </source>
</reference>
<accession>A0A8J4UNU3</accession>
<gene>
    <name evidence="2" type="primary">ck</name>
    <name evidence="2" type="ORF">DAT39_009773</name>
</gene>
<feature type="compositionally biased region" description="Basic residues" evidence="1">
    <location>
        <begin position="62"/>
        <end position="76"/>
    </location>
</feature>
<feature type="non-terminal residue" evidence="2">
    <location>
        <position position="112"/>
    </location>
</feature>
<evidence type="ECO:0000313" key="2">
    <source>
        <dbReference type="EMBL" id="KAF5900472.1"/>
    </source>
</evidence>
<feature type="non-terminal residue" evidence="2">
    <location>
        <position position="1"/>
    </location>
</feature>
<keyword evidence="2" id="KW-0418">Kinase</keyword>
<evidence type="ECO:0000313" key="3">
    <source>
        <dbReference type="Proteomes" id="UP000727407"/>
    </source>
</evidence>
<name>A0A8J4UNU3_CLAMG</name>
<dbReference type="GO" id="GO:0016301">
    <property type="term" value="F:kinase activity"/>
    <property type="evidence" value="ECO:0007669"/>
    <property type="project" value="UniProtKB-KW"/>
</dbReference>
<dbReference type="Proteomes" id="UP000727407">
    <property type="component" value="Unassembled WGS sequence"/>
</dbReference>
<keyword evidence="3" id="KW-1185">Reference proteome</keyword>
<comment type="caution">
    <text evidence="2">The sequence shown here is derived from an EMBL/GenBank/DDBJ whole genome shotgun (WGS) entry which is preliminary data.</text>
</comment>
<proteinExistence type="predicted"/>
<organism evidence="2 3">
    <name type="scientific">Clarias magur</name>
    <name type="common">Asian catfish</name>
    <name type="synonym">Macropteronotus magur</name>
    <dbReference type="NCBI Taxonomy" id="1594786"/>
    <lineage>
        <taxon>Eukaryota</taxon>
        <taxon>Metazoa</taxon>
        <taxon>Chordata</taxon>
        <taxon>Craniata</taxon>
        <taxon>Vertebrata</taxon>
        <taxon>Euteleostomi</taxon>
        <taxon>Actinopterygii</taxon>
        <taxon>Neopterygii</taxon>
        <taxon>Teleostei</taxon>
        <taxon>Ostariophysi</taxon>
        <taxon>Siluriformes</taxon>
        <taxon>Clariidae</taxon>
        <taxon>Clarias</taxon>
    </lineage>
</organism>
<keyword evidence="2" id="KW-0808">Transferase</keyword>
<dbReference type="AlphaFoldDB" id="A0A8J4UNU3"/>
<dbReference type="EMBL" id="QNUK01000134">
    <property type="protein sequence ID" value="KAF5900472.1"/>
    <property type="molecule type" value="Genomic_DNA"/>
</dbReference>
<evidence type="ECO:0000256" key="1">
    <source>
        <dbReference type="SAM" id="MobiDB-lite"/>
    </source>
</evidence>
<sequence>VSAVDQQICTQLGTGFMTDALPDATLPFYLDLGPTLHSVAGGLGNKKAWSRPVSMATARPGTQKRLHRQYSTRARRQNPPSWRGHTQRLVNAGLWICGCCGFRVYPQKSGCE</sequence>
<feature type="region of interest" description="Disordered" evidence="1">
    <location>
        <begin position="57"/>
        <end position="83"/>
    </location>
</feature>
<protein>
    <submittedName>
        <fullName evidence="2">Putative cytidylate kinase</fullName>
    </submittedName>
</protein>